<evidence type="ECO:0000256" key="2">
    <source>
        <dbReference type="SAM" id="Phobius"/>
    </source>
</evidence>
<accession>A0A926NIQ3</accession>
<keyword evidence="2" id="KW-1133">Transmembrane helix</keyword>
<reference evidence="3" key="1">
    <citation type="submission" date="2020-09" db="EMBL/GenBank/DDBJ databases">
        <title>A novel bacterium of genus Bacillus, isolated from South China Sea.</title>
        <authorList>
            <person name="Huang H."/>
            <person name="Mo K."/>
            <person name="Hu Y."/>
        </authorList>
    </citation>
    <scope>NUCLEOTIDE SEQUENCE</scope>
    <source>
        <strain evidence="3">IB182487</strain>
    </source>
</reference>
<name>A0A926NIQ3_9BACI</name>
<sequence length="293" mass="33910">MNCHHVKDLILQFDFLEEDKQAEVFEHIEACEECQAYFDKAQNLDTALDIILRDYQNEEPALLEKKKRFNRWQTVLIACAATLLLAFAAWSTPPVKAAIEKALNYIIADKFKDMETGEKIPKEKIIVAKGKEVDGRKYTIYVIGDKQRINYENGDYSIFTSNITFQYNKERNDYIIFEGSDLTDSDILSTYNPDQIKPLGPKQYVGREVEAYLITDPAGYTFELWFDKKTSLLLKEIQYVDGKKASETELSEFKIKEIPKDHKLFDLTPPEGAKKRENLDIPSKEYKDEELGS</sequence>
<dbReference type="InterPro" id="IPR029046">
    <property type="entry name" value="LolA/LolB/LppX"/>
</dbReference>
<dbReference type="EMBL" id="JACXAI010000012">
    <property type="protein sequence ID" value="MBD1380738.1"/>
    <property type="molecule type" value="Genomic_DNA"/>
</dbReference>
<keyword evidence="2" id="KW-0472">Membrane</keyword>
<proteinExistence type="predicted"/>
<evidence type="ECO:0000313" key="3">
    <source>
        <dbReference type="EMBL" id="MBD1380738.1"/>
    </source>
</evidence>
<gene>
    <name evidence="3" type="ORF">IC621_10900</name>
</gene>
<dbReference type="Proteomes" id="UP000626844">
    <property type="component" value="Unassembled WGS sequence"/>
</dbReference>
<keyword evidence="4" id="KW-1185">Reference proteome</keyword>
<dbReference type="Gene3D" id="2.50.20.10">
    <property type="entry name" value="Lipoprotein localisation LolA/LolB/LppX"/>
    <property type="match status" value="1"/>
</dbReference>
<comment type="caution">
    <text evidence="3">The sequence shown here is derived from an EMBL/GenBank/DDBJ whole genome shotgun (WGS) entry which is preliminary data.</text>
</comment>
<feature type="transmembrane region" description="Helical" evidence="2">
    <location>
        <begin position="72"/>
        <end position="90"/>
    </location>
</feature>
<dbReference type="AlphaFoldDB" id="A0A926NIQ3"/>
<keyword evidence="2" id="KW-0812">Transmembrane</keyword>
<protein>
    <submittedName>
        <fullName evidence="3">Uncharacterized protein</fullName>
    </submittedName>
</protein>
<feature type="compositionally biased region" description="Basic and acidic residues" evidence="1">
    <location>
        <begin position="272"/>
        <end position="293"/>
    </location>
</feature>
<dbReference type="RefSeq" id="WP_191158337.1">
    <property type="nucleotide sequence ID" value="NZ_JACXAI010000012.1"/>
</dbReference>
<organism evidence="3 4">
    <name type="scientific">Metabacillus arenae</name>
    <dbReference type="NCBI Taxonomy" id="2771434"/>
    <lineage>
        <taxon>Bacteria</taxon>
        <taxon>Bacillati</taxon>
        <taxon>Bacillota</taxon>
        <taxon>Bacilli</taxon>
        <taxon>Bacillales</taxon>
        <taxon>Bacillaceae</taxon>
        <taxon>Metabacillus</taxon>
    </lineage>
</organism>
<evidence type="ECO:0000313" key="4">
    <source>
        <dbReference type="Proteomes" id="UP000626844"/>
    </source>
</evidence>
<evidence type="ECO:0000256" key="1">
    <source>
        <dbReference type="SAM" id="MobiDB-lite"/>
    </source>
</evidence>
<dbReference type="SUPFAM" id="SSF89392">
    <property type="entry name" value="Prokaryotic lipoproteins and lipoprotein localization factors"/>
    <property type="match status" value="1"/>
</dbReference>
<feature type="region of interest" description="Disordered" evidence="1">
    <location>
        <begin position="264"/>
        <end position="293"/>
    </location>
</feature>